<reference evidence="2" key="1">
    <citation type="submission" date="2014-09" db="EMBL/GenBank/DDBJ databases">
        <authorList>
            <person name="Illeghems K.G."/>
        </authorList>
    </citation>
    <scope>NUCLEOTIDE SEQUENCE [LARGE SCALE GENOMIC DNA]</scope>
    <source>
        <strain evidence="2">108B</strain>
    </source>
</reference>
<dbReference type="EMBL" id="LN606600">
    <property type="protein sequence ID" value="CEF43015.1"/>
    <property type="molecule type" value="Genomic_DNA"/>
</dbReference>
<accession>A0A0U5F2J7</accession>
<dbReference type="SUPFAM" id="SSF53756">
    <property type="entry name" value="UDP-Glycosyltransferase/glycogen phosphorylase"/>
    <property type="match status" value="1"/>
</dbReference>
<dbReference type="PATRIC" id="fig|446692.3.peg.4033"/>
<evidence type="ECO:0000313" key="2">
    <source>
        <dbReference type="Proteomes" id="UP000056109"/>
    </source>
</evidence>
<dbReference type="Pfam" id="PF06258">
    <property type="entry name" value="Mito_fiss_Elm1"/>
    <property type="match status" value="1"/>
</dbReference>
<dbReference type="AlphaFoldDB" id="A0A0U5F2J7"/>
<dbReference type="InterPro" id="IPR009367">
    <property type="entry name" value="Elm1-like"/>
</dbReference>
<dbReference type="OrthoDB" id="272235at2"/>
<organism evidence="1 2">
    <name type="scientific">Acetobacter senegalensis</name>
    <dbReference type="NCBI Taxonomy" id="446692"/>
    <lineage>
        <taxon>Bacteria</taxon>
        <taxon>Pseudomonadati</taxon>
        <taxon>Pseudomonadota</taxon>
        <taxon>Alphaproteobacteria</taxon>
        <taxon>Acetobacterales</taxon>
        <taxon>Acetobacteraceae</taxon>
        <taxon>Acetobacter</taxon>
    </lineage>
</organism>
<evidence type="ECO:0000313" key="1">
    <source>
        <dbReference type="EMBL" id="CEF43015.1"/>
    </source>
</evidence>
<proteinExistence type="predicted"/>
<keyword evidence="2" id="KW-1185">Reference proteome</keyword>
<name>A0A0U5F2J7_9PROT</name>
<dbReference type="KEGG" id="asz:ASN_3801"/>
<sequence length="319" mass="34858">MLHLSLRRRNEKMMLSVTQLAPVWVVEKAAAGEAGPAYILASRLGCLFRRISVDDLALDSDLKGRRAPGLILTSGVRSGYAALRAARKAECPVVWCVRGEARTAPMLRSLPFDLVVASSAAAVAPRFCPTLGPLSIVSPHLVARAGKAWQERLEHLPHPRVAVAVGEGAFRTEEEALLSGKKLAMMVNRYGGSVLLSVRGENRRSLTDAFITGLSSAFMLVWRKGEPDEDPTLGFMACSDCVVVAGGESPMLVEACVVDVPVFLMEREQDLRGARGRIALRLIEDRHLRILKDDFVPWPRSVLDEAGRVADIMKARWAL</sequence>
<protein>
    <submittedName>
        <fullName evidence="1">Uncharacterized protein</fullName>
    </submittedName>
</protein>
<gene>
    <name evidence="1" type="ORF">ASN_3801</name>
</gene>
<dbReference type="Proteomes" id="UP000056109">
    <property type="component" value="Chromosome I"/>
</dbReference>